<evidence type="ECO:0000259" key="8">
    <source>
        <dbReference type="Pfam" id="PF02776"/>
    </source>
</evidence>
<dbReference type="GO" id="GO:0050660">
    <property type="term" value="F:flavin adenine dinucleotide binding"/>
    <property type="evidence" value="ECO:0007669"/>
    <property type="project" value="TreeGrafter"/>
</dbReference>
<protein>
    <submittedName>
        <fullName evidence="9">Acetolactate synthase isozyme 1 large subunit</fullName>
        <ecNumber evidence="9">2.2.1.6</ecNumber>
    </submittedName>
</protein>
<dbReference type="InterPro" id="IPR029035">
    <property type="entry name" value="DHS-like_NAD/FAD-binding_dom"/>
</dbReference>
<dbReference type="GO" id="GO:0030976">
    <property type="term" value="F:thiamine pyrophosphate binding"/>
    <property type="evidence" value="ECO:0007669"/>
    <property type="project" value="InterPro"/>
</dbReference>
<dbReference type="InterPro" id="IPR029061">
    <property type="entry name" value="THDP-binding"/>
</dbReference>
<dbReference type="GO" id="GO:0009097">
    <property type="term" value="P:isoleucine biosynthetic process"/>
    <property type="evidence" value="ECO:0007669"/>
    <property type="project" value="TreeGrafter"/>
</dbReference>
<accession>A0A518AX77</accession>
<dbReference type="InterPro" id="IPR000399">
    <property type="entry name" value="TPP-bd_CS"/>
</dbReference>
<feature type="chain" id="PRO_5022066598" evidence="5">
    <location>
        <begin position="30"/>
        <end position="626"/>
    </location>
</feature>
<dbReference type="PROSITE" id="PS00187">
    <property type="entry name" value="TPP_ENZYMES"/>
    <property type="match status" value="1"/>
</dbReference>
<evidence type="ECO:0000259" key="7">
    <source>
        <dbReference type="Pfam" id="PF02775"/>
    </source>
</evidence>
<dbReference type="Pfam" id="PF00205">
    <property type="entry name" value="TPP_enzyme_M"/>
    <property type="match status" value="1"/>
</dbReference>
<dbReference type="KEGG" id="knv:Pan216_01510"/>
<sequence length="626" mass="67325" precursor="true">MGKPLTRRGFLQRVSANALVAPSASVVSAATATAASTSTATVISDGWIRGKMTGAEALVDALILEGAGCVFGIPGAQENDLWDAMKQKGLPYLLTSNEGGAGAMADGYARSTGDVGVMAIIPGPGITNAQTWLGEALLDSTPIVCIAGDVDRGRDYKPFQVHAFPQAELLRPVTKEVLQVDRAADIPIATRHAFGLARGGEPGPVGVVIPYQLFAEIEKYNSPPPAAPMLPFDEVAFQRAMRMLRCHDRSVGIYAGLGCMESAPLLVELAEVLQAPVATSVSGKGVIPEHHPLAVGWGYGPQGTRTAQKTFKDVDLVLAIGVKYSEVSTASYAIPKHRYAIQVDSCADNLGKIIHPNVCVHADAGLFLSSALAEKKCLVRPCNHKLTKRIAKHRRAEERLNSKSYKTCCVDPMRFVQCLRARTTDDAMVFVDVTLTEHWSAEVFKARGPRTYFNPVDNQAMGWSIPAAMGAQRAFPGRQTVTITGDGCLMMNGFELATAAREGLAVKFFVLDDQGYQYMAKLQDAAFGRTTATVLAPIDYASLSQALGIQYVEIDTPGGLDEGIDTALCLEGPVLTRIRVDYGDRPVRWIKAAKGQYLSRLSTGQQLHIAKRVASRAFDMRPECND</sequence>
<feature type="domain" description="Thiamine pyrophosphate enzyme TPP-binding" evidence="7">
    <location>
        <begin position="432"/>
        <end position="575"/>
    </location>
</feature>
<proteinExistence type="inferred from homology"/>
<dbReference type="RefSeq" id="WP_145253427.1">
    <property type="nucleotide sequence ID" value="NZ_CP036279.1"/>
</dbReference>
<dbReference type="Pfam" id="PF02775">
    <property type="entry name" value="TPP_enzyme_C"/>
    <property type="match status" value="1"/>
</dbReference>
<organism evidence="9 10">
    <name type="scientific">Kolteria novifilia</name>
    <dbReference type="NCBI Taxonomy" id="2527975"/>
    <lineage>
        <taxon>Bacteria</taxon>
        <taxon>Pseudomonadati</taxon>
        <taxon>Planctomycetota</taxon>
        <taxon>Planctomycetia</taxon>
        <taxon>Kolteriales</taxon>
        <taxon>Kolteriaceae</taxon>
        <taxon>Kolteria</taxon>
    </lineage>
</organism>
<comment type="cofactor">
    <cofactor evidence="1">
        <name>thiamine diphosphate</name>
        <dbReference type="ChEBI" id="CHEBI:58937"/>
    </cofactor>
</comment>
<feature type="domain" description="Thiamine pyrophosphate enzyme central" evidence="6">
    <location>
        <begin position="239"/>
        <end position="369"/>
    </location>
</feature>
<dbReference type="EC" id="2.2.1.6" evidence="9"/>
<evidence type="ECO:0000256" key="4">
    <source>
        <dbReference type="RuleBase" id="RU362132"/>
    </source>
</evidence>
<dbReference type="GO" id="GO:0003984">
    <property type="term" value="F:acetolactate synthase activity"/>
    <property type="evidence" value="ECO:0007669"/>
    <property type="project" value="UniProtKB-EC"/>
</dbReference>
<dbReference type="InterPro" id="IPR006311">
    <property type="entry name" value="TAT_signal"/>
</dbReference>
<dbReference type="PANTHER" id="PTHR18968:SF13">
    <property type="entry name" value="ACETOLACTATE SYNTHASE CATALYTIC SUBUNIT, MITOCHONDRIAL"/>
    <property type="match status" value="1"/>
</dbReference>
<evidence type="ECO:0000256" key="5">
    <source>
        <dbReference type="SAM" id="SignalP"/>
    </source>
</evidence>
<evidence type="ECO:0000256" key="2">
    <source>
        <dbReference type="ARBA" id="ARBA00007812"/>
    </source>
</evidence>
<dbReference type="Proteomes" id="UP000317093">
    <property type="component" value="Chromosome"/>
</dbReference>
<comment type="similarity">
    <text evidence="2 4">Belongs to the TPP enzyme family.</text>
</comment>
<dbReference type="SUPFAM" id="SSF52467">
    <property type="entry name" value="DHS-like NAD/FAD-binding domain"/>
    <property type="match status" value="1"/>
</dbReference>
<evidence type="ECO:0000313" key="9">
    <source>
        <dbReference type="EMBL" id="QDU59323.1"/>
    </source>
</evidence>
<dbReference type="InterPro" id="IPR012000">
    <property type="entry name" value="Thiamin_PyroP_enz_cen_dom"/>
</dbReference>
<dbReference type="GO" id="GO:0005948">
    <property type="term" value="C:acetolactate synthase complex"/>
    <property type="evidence" value="ECO:0007669"/>
    <property type="project" value="TreeGrafter"/>
</dbReference>
<keyword evidence="9" id="KW-0808">Transferase</keyword>
<dbReference type="InterPro" id="IPR045229">
    <property type="entry name" value="TPP_enz"/>
</dbReference>
<name>A0A518AX77_9BACT</name>
<evidence type="ECO:0000256" key="1">
    <source>
        <dbReference type="ARBA" id="ARBA00001964"/>
    </source>
</evidence>
<dbReference type="Gene3D" id="3.40.50.1220">
    <property type="entry name" value="TPP-binding domain"/>
    <property type="match status" value="1"/>
</dbReference>
<evidence type="ECO:0000256" key="3">
    <source>
        <dbReference type="ARBA" id="ARBA00023052"/>
    </source>
</evidence>
<dbReference type="OrthoDB" id="9785953at2"/>
<dbReference type="PANTHER" id="PTHR18968">
    <property type="entry name" value="THIAMINE PYROPHOSPHATE ENZYMES"/>
    <property type="match status" value="1"/>
</dbReference>
<dbReference type="AlphaFoldDB" id="A0A518AX77"/>
<dbReference type="Pfam" id="PF02776">
    <property type="entry name" value="TPP_enzyme_N"/>
    <property type="match status" value="1"/>
</dbReference>
<evidence type="ECO:0000259" key="6">
    <source>
        <dbReference type="Pfam" id="PF00205"/>
    </source>
</evidence>
<dbReference type="EMBL" id="CP036279">
    <property type="protein sequence ID" value="QDU59323.1"/>
    <property type="molecule type" value="Genomic_DNA"/>
</dbReference>
<keyword evidence="5" id="KW-0732">Signal</keyword>
<dbReference type="SUPFAM" id="SSF52518">
    <property type="entry name" value="Thiamin diphosphate-binding fold (THDP-binding)"/>
    <property type="match status" value="2"/>
</dbReference>
<feature type="domain" description="Thiamine pyrophosphate enzyme N-terminal TPP-binding" evidence="8">
    <location>
        <begin position="52"/>
        <end position="156"/>
    </location>
</feature>
<dbReference type="GO" id="GO:0009099">
    <property type="term" value="P:L-valine biosynthetic process"/>
    <property type="evidence" value="ECO:0007669"/>
    <property type="project" value="TreeGrafter"/>
</dbReference>
<reference evidence="9 10" key="1">
    <citation type="submission" date="2019-02" db="EMBL/GenBank/DDBJ databases">
        <title>Deep-cultivation of Planctomycetes and their phenomic and genomic characterization uncovers novel biology.</title>
        <authorList>
            <person name="Wiegand S."/>
            <person name="Jogler M."/>
            <person name="Boedeker C."/>
            <person name="Pinto D."/>
            <person name="Vollmers J."/>
            <person name="Rivas-Marin E."/>
            <person name="Kohn T."/>
            <person name="Peeters S.H."/>
            <person name="Heuer A."/>
            <person name="Rast P."/>
            <person name="Oberbeckmann S."/>
            <person name="Bunk B."/>
            <person name="Jeske O."/>
            <person name="Meyerdierks A."/>
            <person name="Storesund J.E."/>
            <person name="Kallscheuer N."/>
            <person name="Luecker S."/>
            <person name="Lage O.M."/>
            <person name="Pohl T."/>
            <person name="Merkel B.J."/>
            <person name="Hornburger P."/>
            <person name="Mueller R.-W."/>
            <person name="Bruemmer F."/>
            <person name="Labrenz M."/>
            <person name="Spormann A.M."/>
            <person name="Op den Camp H."/>
            <person name="Overmann J."/>
            <person name="Amann R."/>
            <person name="Jetten M.S.M."/>
            <person name="Mascher T."/>
            <person name="Medema M.H."/>
            <person name="Devos D.P."/>
            <person name="Kaster A.-K."/>
            <person name="Ovreas L."/>
            <person name="Rohde M."/>
            <person name="Galperin M.Y."/>
            <person name="Jogler C."/>
        </authorList>
    </citation>
    <scope>NUCLEOTIDE SEQUENCE [LARGE SCALE GENOMIC DNA]</scope>
    <source>
        <strain evidence="9 10">Pan216</strain>
    </source>
</reference>
<gene>
    <name evidence="9" type="primary">ilvB_1</name>
    <name evidence="9" type="ORF">Pan216_01510</name>
</gene>
<keyword evidence="10" id="KW-1185">Reference proteome</keyword>
<dbReference type="InterPro" id="IPR012001">
    <property type="entry name" value="Thiamin_PyroP_enz_TPP-bd_dom"/>
</dbReference>
<dbReference type="Gene3D" id="3.40.50.970">
    <property type="match status" value="2"/>
</dbReference>
<evidence type="ECO:0000313" key="10">
    <source>
        <dbReference type="Proteomes" id="UP000317093"/>
    </source>
</evidence>
<dbReference type="InterPro" id="IPR011766">
    <property type="entry name" value="TPP_enzyme_TPP-bd"/>
</dbReference>
<keyword evidence="3 4" id="KW-0786">Thiamine pyrophosphate</keyword>
<dbReference type="PROSITE" id="PS51318">
    <property type="entry name" value="TAT"/>
    <property type="match status" value="1"/>
</dbReference>
<dbReference type="GO" id="GO:0000287">
    <property type="term" value="F:magnesium ion binding"/>
    <property type="evidence" value="ECO:0007669"/>
    <property type="project" value="InterPro"/>
</dbReference>
<dbReference type="CDD" id="cd07035">
    <property type="entry name" value="TPP_PYR_POX_like"/>
    <property type="match status" value="1"/>
</dbReference>
<feature type="signal peptide" evidence="5">
    <location>
        <begin position="1"/>
        <end position="29"/>
    </location>
</feature>
<dbReference type="CDD" id="cd00568">
    <property type="entry name" value="TPP_enzymes"/>
    <property type="match status" value="1"/>
</dbReference>